<dbReference type="InterPro" id="IPR001460">
    <property type="entry name" value="PCN-bd_Tpept"/>
</dbReference>
<comment type="caution">
    <text evidence="2">The sequence shown here is derived from an EMBL/GenBank/DDBJ whole genome shotgun (WGS) entry which is preliminary data.</text>
</comment>
<organism evidence="2 3">
    <name type="scientific">Brotocaccenecus cirricatena</name>
    <dbReference type="NCBI Taxonomy" id="3064195"/>
    <lineage>
        <taxon>Bacteria</taxon>
        <taxon>Bacillati</taxon>
        <taxon>Bacillota</taxon>
        <taxon>Clostridia</taxon>
        <taxon>Eubacteriales</taxon>
        <taxon>Oscillospiraceae</taxon>
        <taxon>Brotocaccenecus</taxon>
    </lineage>
</organism>
<dbReference type="Proteomes" id="UP001199319">
    <property type="component" value="Unassembled WGS sequence"/>
</dbReference>
<dbReference type="PANTHER" id="PTHR30627">
    <property type="entry name" value="PEPTIDOGLYCAN D,D-TRANSPEPTIDASE"/>
    <property type="match status" value="1"/>
</dbReference>
<dbReference type="RefSeq" id="WP_302928467.1">
    <property type="nucleotide sequence ID" value="NZ_JAJEPW010000014.1"/>
</dbReference>
<evidence type="ECO:0000313" key="2">
    <source>
        <dbReference type="EMBL" id="MCC2129171.1"/>
    </source>
</evidence>
<dbReference type="InterPro" id="IPR050515">
    <property type="entry name" value="Beta-lactam/transpept"/>
</dbReference>
<dbReference type="GO" id="GO:0008658">
    <property type="term" value="F:penicillin binding"/>
    <property type="evidence" value="ECO:0007669"/>
    <property type="project" value="InterPro"/>
</dbReference>
<proteinExistence type="predicted"/>
<dbReference type="GO" id="GO:0071972">
    <property type="term" value="F:peptidoglycan L,D-transpeptidase activity"/>
    <property type="evidence" value="ECO:0007669"/>
    <property type="project" value="TreeGrafter"/>
</dbReference>
<dbReference type="Gene3D" id="3.40.710.10">
    <property type="entry name" value="DD-peptidase/beta-lactamase superfamily"/>
    <property type="match status" value="1"/>
</dbReference>
<feature type="domain" description="Penicillin-binding protein transpeptidase" evidence="1">
    <location>
        <begin position="142"/>
        <end position="440"/>
    </location>
</feature>
<dbReference type="EMBL" id="JAJEPW010000014">
    <property type="protein sequence ID" value="MCC2129171.1"/>
    <property type="molecule type" value="Genomic_DNA"/>
</dbReference>
<dbReference type="SUPFAM" id="SSF56601">
    <property type="entry name" value="beta-lactamase/transpeptidase-like"/>
    <property type="match status" value="1"/>
</dbReference>
<evidence type="ECO:0000313" key="3">
    <source>
        <dbReference type="Proteomes" id="UP001199319"/>
    </source>
</evidence>
<dbReference type="GO" id="GO:0005886">
    <property type="term" value="C:plasma membrane"/>
    <property type="evidence" value="ECO:0007669"/>
    <property type="project" value="TreeGrafter"/>
</dbReference>
<evidence type="ECO:0000259" key="1">
    <source>
        <dbReference type="Pfam" id="PF00905"/>
    </source>
</evidence>
<dbReference type="Pfam" id="PF00905">
    <property type="entry name" value="Transpeptidase"/>
    <property type="match status" value="1"/>
</dbReference>
<dbReference type="AlphaFoldDB" id="A0AAE3DF32"/>
<keyword evidence="3" id="KW-1185">Reference proteome</keyword>
<dbReference type="PANTHER" id="PTHR30627:SF24">
    <property type="entry name" value="PENICILLIN-BINDING PROTEIN 4B"/>
    <property type="match status" value="1"/>
</dbReference>
<accession>A0AAE3DF32</accession>
<protein>
    <submittedName>
        <fullName evidence="2">Penicillin-binding protein</fullName>
    </submittedName>
</protein>
<dbReference type="InterPro" id="IPR012338">
    <property type="entry name" value="Beta-lactam/transpept-like"/>
</dbReference>
<dbReference type="GO" id="GO:0071555">
    <property type="term" value="P:cell wall organization"/>
    <property type="evidence" value="ECO:0007669"/>
    <property type="project" value="TreeGrafter"/>
</dbReference>
<reference evidence="2" key="1">
    <citation type="submission" date="2021-10" db="EMBL/GenBank/DDBJ databases">
        <title>Anaerobic single-cell dispensing facilitates the cultivation of human gut bacteria.</title>
        <authorList>
            <person name="Afrizal A."/>
        </authorList>
    </citation>
    <scope>NUCLEOTIDE SEQUENCE</scope>
    <source>
        <strain evidence="2">CLA-AA-H272</strain>
    </source>
</reference>
<sequence length="448" mass="46761">MKQVKLRSMLLAALVAVLAAGVVLFCVRYVVRGGQWAAFPANDHAYREGRLALGQVLDRNGLVLYDGASGSWAEDGTIRRATLHVVGDRDDNISTSAKAALRRRLVGFDPLTGTSAGGHKVYLTIDAELNAAALEALNGRKGAVAVYNYRTGDVLCMVSSPTFDPADPPEIRDGDSRYDGVYLNRVLSSTFAPGSVFKLVTTAAALENLDGALDRHFTCTGRLELEGGVITCPYAHGEMDLYDALARSCNCAYAQLAVELGGGTLAQYAEKAGLTQGFSVSGISAAAGQFTAGQGADLGWSGVGQYDDLVNPCAFLRLLGSLAGGKTAGPRLVYQETTMHGIPLPGDGAPSLKAPFDADTCRVLRDMMRNNVQQTYGQSMFGSLAVCAKSGTAEAAPGQSPHAWFAGFVADEDLPLAFVVLVENGGGGADAAGPIAARLLAQAAETAE</sequence>
<name>A0AAE3DF32_9FIRM</name>
<gene>
    <name evidence="2" type="ORF">LKD37_06510</name>
</gene>